<evidence type="ECO:0000256" key="7">
    <source>
        <dbReference type="ARBA" id="ARBA00022801"/>
    </source>
</evidence>
<evidence type="ECO:0000256" key="16">
    <source>
        <dbReference type="SAM" id="SignalP"/>
    </source>
</evidence>
<evidence type="ECO:0000256" key="4">
    <source>
        <dbReference type="ARBA" id="ARBA00013040"/>
    </source>
</evidence>
<dbReference type="Pfam" id="PF00328">
    <property type="entry name" value="His_Phos_2"/>
    <property type="match status" value="1"/>
</dbReference>
<comment type="catalytic activity">
    <reaction evidence="13">
        <text>(2R)-2,3-bisphosphoglycerate + H2O = (2R)-2-phosphoglycerate + phosphate</text>
        <dbReference type="Rhea" id="RHEA:27381"/>
        <dbReference type="ChEBI" id="CHEBI:15377"/>
        <dbReference type="ChEBI" id="CHEBI:43474"/>
        <dbReference type="ChEBI" id="CHEBI:58248"/>
        <dbReference type="ChEBI" id="CHEBI:58289"/>
        <dbReference type="EC" id="3.1.3.80"/>
    </reaction>
    <physiologicalReaction direction="left-to-right" evidence="13">
        <dbReference type="Rhea" id="RHEA:27382"/>
    </physiologicalReaction>
</comment>
<feature type="chain" id="PRO_5012117175" description="Multiple inositol polyphosphate phosphatase 1" evidence="16">
    <location>
        <begin position="35"/>
        <end position="554"/>
    </location>
</feature>
<comment type="catalytic activity">
    <reaction evidence="11">
        <text>1D-myo-inositol 1,2,4,5,6-pentakisphosphate + H2O = 1D-myo-inositol 1,2,5,6-tetrakisphosphate + phosphate</text>
        <dbReference type="Rhea" id="RHEA:77115"/>
        <dbReference type="ChEBI" id="CHEBI:15377"/>
        <dbReference type="ChEBI" id="CHEBI:43474"/>
        <dbReference type="ChEBI" id="CHEBI:57798"/>
        <dbReference type="ChEBI" id="CHEBI:195535"/>
        <dbReference type="EC" id="3.1.3.62"/>
    </reaction>
    <physiologicalReaction direction="left-to-right" evidence="11">
        <dbReference type="Rhea" id="RHEA:77116"/>
    </physiologicalReaction>
</comment>
<dbReference type="Gene3D" id="3.40.50.1240">
    <property type="entry name" value="Phosphoglycerate mutase-like"/>
    <property type="match status" value="1"/>
</dbReference>
<comment type="subcellular location">
    <subcellularLocation>
        <location evidence="1">Membrane</location>
    </subcellularLocation>
</comment>
<keyword evidence="6 16" id="KW-0732">Signal</keyword>
<evidence type="ECO:0000256" key="14">
    <source>
        <dbReference type="SAM" id="MobiDB-lite"/>
    </source>
</evidence>
<dbReference type="EMBL" id="CP019688">
    <property type="protein sequence ID" value="AQQ14773.1"/>
    <property type="molecule type" value="Genomic_DNA"/>
</dbReference>
<keyword evidence="8 15" id="KW-0472">Membrane</keyword>
<feature type="region of interest" description="Disordered" evidence="14">
    <location>
        <begin position="485"/>
        <end position="520"/>
    </location>
</feature>
<comment type="similarity">
    <text evidence="2">Belongs to the histidine acid phosphatase family. MINPP1 subfamily.</text>
</comment>
<evidence type="ECO:0000256" key="1">
    <source>
        <dbReference type="ARBA" id="ARBA00004370"/>
    </source>
</evidence>
<dbReference type="AlphaFoldDB" id="A0A1Q2HVB3"/>
<dbReference type="EC" id="3.1.3.62" evidence="4"/>
<evidence type="ECO:0000256" key="15">
    <source>
        <dbReference type="SAM" id="Phobius"/>
    </source>
</evidence>
<comment type="catalytic activity">
    <reaction evidence="10">
        <text>1D-myo-inositol 1,2,5,6-tetrakisphosphate + H2O = 1D-myo-inositol 1,2,6-trisphosphate + phosphate</text>
        <dbReference type="Rhea" id="RHEA:77119"/>
        <dbReference type="ChEBI" id="CHEBI:15377"/>
        <dbReference type="ChEBI" id="CHEBI:43474"/>
        <dbReference type="ChEBI" id="CHEBI:195535"/>
        <dbReference type="ChEBI" id="CHEBI:195537"/>
        <dbReference type="EC" id="3.1.3.62"/>
    </reaction>
    <physiologicalReaction direction="left-to-right" evidence="10">
        <dbReference type="Rhea" id="RHEA:77120"/>
    </physiologicalReaction>
</comment>
<name>A0A1Q2HVB3_9CORY</name>
<evidence type="ECO:0000256" key="13">
    <source>
        <dbReference type="ARBA" id="ARBA00043832"/>
    </source>
</evidence>
<keyword evidence="15" id="KW-1133">Transmembrane helix</keyword>
<keyword evidence="7" id="KW-0378">Hydrolase</keyword>
<protein>
    <recommendedName>
        <fullName evidence="5">Multiple inositol polyphosphate phosphatase 1</fullName>
        <ecNumber evidence="4">3.1.3.62</ecNumber>
        <ecNumber evidence="3">3.1.3.80</ecNumber>
    </recommendedName>
    <alternativeName>
        <fullName evidence="9">2,3-bisphosphoglycerate 3-phosphatase</fullName>
    </alternativeName>
</protein>
<evidence type="ECO:0000256" key="11">
    <source>
        <dbReference type="ARBA" id="ARBA00043671"/>
    </source>
</evidence>
<dbReference type="InterPro" id="IPR029033">
    <property type="entry name" value="His_PPase_superfam"/>
</dbReference>
<sequence length="554" mass="59472" precursor="true">MTTLTASAKTTRTALAMSLAAALAAPLMATPALAAENQTTYYSTKQPYSPAAPISSYSQPPAGFKQIYTSTVNRHGSRGLSGFKYDDLALQMLLEAEKRGQLTDLGKRLIPQVKAMTKANEELTGPETGYGNLTVFGREELQGIGERNAKRNTELLNAIVGSDAKVKFMSSGEDRATESGWEFGRSLLAAKPELDSHLIDGMEDDHVKIEARTDLLKAHGDKSLDSYERYAAWEDGEIVEAKIDEAYAKPASREASQKLLLKIFTQDFVDGIDDGSLTFTAQNGKNTVEGVADAALQFYNLYIIAPAMDREAAKPAEGWIFNEFMDDEIGPTFAYLLDVEDYYQKGPANEGETVAYDNYAPLLDHMIQGVKDRAAGGEIAAEYRFSHSGAIVPLAALLKLPGSEKGVPADELMTYENSKWRGDTVDPMGANIQWDAFQNDQGVTLVRMLYNEAEIPFHAGCMPVVDGSAFYTIEELADCLPLGSTSDHSKARPDITPGADTKDGSSKDGSAENGSTGDGSSKTGAIAIAVTAVLAILAALGFGAWQLGIIGAGF</sequence>
<comment type="catalytic activity">
    <reaction evidence="12">
        <text>1D-myo-inositol hexakisphosphate + H2O = 1D-myo-inositol 1,2,4,5,6-pentakisphosphate + phosphate</text>
        <dbReference type="Rhea" id="RHEA:16989"/>
        <dbReference type="ChEBI" id="CHEBI:15377"/>
        <dbReference type="ChEBI" id="CHEBI:43474"/>
        <dbReference type="ChEBI" id="CHEBI:57798"/>
        <dbReference type="ChEBI" id="CHEBI:58130"/>
        <dbReference type="EC" id="3.1.3.62"/>
    </reaction>
    <physiologicalReaction direction="left-to-right" evidence="12">
        <dbReference type="Rhea" id="RHEA:16990"/>
    </physiologicalReaction>
</comment>
<organism evidence="17 18">
    <name type="scientific">Corynebacterium glaucum</name>
    <dbReference type="NCBI Taxonomy" id="187491"/>
    <lineage>
        <taxon>Bacteria</taxon>
        <taxon>Bacillati</taxon>
        <taxon>Actinomycetota</taxon>
        <taxon>Actinomycetes</taxon>
        <taxon>Mycobacteriales</taxon>
        <taxon>Corynebacteriaceae</taxon>
        <taxon>Corynebacterium</taxon>
    </lineage>
</organism>
<dbReference type="GO" id="GO:0016020">
    <property type="term" value="C:membrane"/>
    <property type="evidence" value="ECO:0007669"/>
    <property type="project" value="UniProtKB-SubCell"/>
</dbReference>
<evidence type="ECO:0000256" key="9">
    <source>
        <dbReference type="ARBA" id="ARBA00031642"/>
    </source>
</evidence>
<feature type="compositionally biased region" description="Basic and acidic residues" evidence="14">
    <location>
        <begin position="500"/>
        <end position="510"/>
    </location>
</feature>
<dbReference type="SUPFAM" id="SSF53254">
    <property type="entry name" value="Phosphoglycerate mutase-like"/>
    <property type="match status" value="1"/>
</dbReference>
<dbReference type="KEGG" id="cgv:CGLAU_03985"/>
<evidence type="ECO:0000256" key="3">
    <source>
        <dbReference type="ARBA" id="ARBA00012976"/>
    </source>
</evidence>
<evidence type="ECO:0000256" key="12">
    <source>
        <dbReference type="ARBA" id="ARBA00043691"/>
    </source>
</evidence>
<evidence type="ECO:0000256" key="8">
    <source>
        <dbReference type="ARBA" id="ARBA00023136"/>
    </source>
</evidence>
<dbReference type="OrthoDB" id="9770871at2"/>
<dbReference type="GO" id="GO:0034417">
    <property type="term" value="F:bisphosphoglycerate 3-phosphatase activity"/>
    <property type="evidence" value="ECO:0007669"/>
    <property type="project" value="UniProtKB-EC"/>
</dbReference>
<proteinExistence type="inferred from homology"/>
<keyword evidence="18" id="KW-1185">Reference proteome</keyword>
<feature type="signal peptide" evidence="16">
    <location>
        <begin position="1"/>
        <end position="34"/>
    </location>
</feature>
<feature type="transmembrane region" description="Helical" evidence="15">
    <location>
        <begin position="525"/>
        <end position="545"/>
    </location>
</feature>
<keyword evidence="15" id="KW-0812">Transmembrane</keyword>
<evidence type="ECO:0000256" key="10">
    <source>
        <dbReference type="ARBA" id="ARBA00043668"/>
    </source>
</evidence>
<evidence type="ECO:0000313" key="18">
    <source>
        <dbReference type="Proteomes" id="UP000217209"/>
    </source>
</evidence>
<evidence type="ECO:0000256" key="5">
    <source>
        <dbReference type="ARBA" id="ARBA00018097"/>
    </source>
</evidence>
<evidence type="ECO:0000256" key="6">
    <source>
        <dbReference type="ARBA" id="ARBA00022729"/>
    </source>
</evidence>
<dbReference type="Proteomes" id="UP000217209">
    <property type="component" value="Chromosome"/>
</dbReference>
<reference evidence="17 18" key="1">
    <citation type="submission" date="2016-12" db="EMBL/GenBank/DDBJ databases">
        <authorList>
            <person name="Song W.-J."/>
            <person name="Kurnit D.M."/>
        </authorList>
    </citation>
    <scope>NUCLEOTIDE SEQUENCE [LARGE SCALE GENOMIC DNA]</scope>
    <source>
        <strain evidence="17 18">DSM 30827</strain>
    </source>
</reference>
<dbReference type="RefSeq" id="WP_095659565.1">
    <property type="nucleotide sequence ID" value="NZ_CP019688.1"/>
</dbReference>
<dbReference type="EC" id="3.1.3.80" evidence="3"/>
<evidence type="ECO:0000256" key="2">
    <source>
        <dbReference type="ARBA" id="ARBA00008422"/>
    </source>
</evidence>
<gene>
    <name evidence="17" type="ORF">CGLAU_03985</name>
</gene>
<evidence type="ECO:0000313" key="17">
    <source>
        <dbReference type="EMBL" id="AQQ14773.1"/>
    </source>
</evidence>
<dbReference type="InterPro" id="IPR000560">
    <property type="entry name" value="His_Pase_clade-2"/>
</dbReference>
<dbReference type="PANTHER" id="PTHR20963">
    <property type="entry name" value="MULTIPLE INOSITOL POLYPHOSPHATE PHOSPHATASE-RELATED"/>
    <property type="match status" value="1"/>
</dbReference>
<accession>A0A1Q2HVB3</accession>
<dbReference type="PANTHER" id="PTHR20963:SF8">
    <property type="entry name" value="MULTIPLE INOSITOL POLYPHOSPHATE PHOSPHATASE 1"/>
    <property type="match status" value="1"/>
</dbReference>